<proteinExistence type="predicted"/>
<gene>
    <name evidence="4" type="primary">LOC107115079</name>
</gene>
<feature type="region of interest" description="Disordered" evidence="1">
    <location>
        <begin position="600"/>
        <end position="619"/>
    </location>
</feature>
<dbReference type="PANTHER" id="PTHR22028:SF4">
    <property type="entry name" value="PROTEIN SFI1 HOMOLOG"/>
    <property type="match status" value="1"/>
</dbReference>
<sequence length="771" mass="89621">MKSTAMCFHRETWTRRLFDRWQLRTHRQQENHMAEKMAVLHSDQQLLARFWYLWCRRTVAHIEEQEEETLAQEHYCHQILQATFHLWKENIQEMKEGRKKEEKALRFHSIKLLQGSWCKWQQYLRHQSEKWKKLVKADVHYQRVLLHRILSAWKTYQTKVQHVLYDVDEKEKRHNQELLRQVLRAWRAKVAYLKDKAKKAVLAEQHFRRTVLSKVVLHWRDTTSLRAYCRQQKAAAVMDARKHLHTVKLQAAFILWKEYCIRSSRQRGLLLMAVQHHRRQLLSKCVAWWKQYHLWCIRRMLLKRQGDQLMAQRLFSTCFSTWKIQLAHRRWEQQETVRALWHWSLSLQGKVFDAWVGSVLEWRRKKSRIQKAAEVYRSDLLREGVTRILRYAAGMKQFRGKLQAQHQLKMASHHHHLVYRCAMLWKQKALCQKRGLSLPGAPLKKRVSFKVPMPDTASKAGGGRGEASSLCSGLRPAQSEDLRLCLAAGDSILTELYSARQRRLQPRRPDFLLQSLERMEMPGSNWNGLEALSGPLQKNALSKPCPPAGASLPSSLKEQSSQLASSHLGTSNCSSPPLLKYALPHSTACQKLELLPPSSFVPRLRNGEKTGEEKSLSFHPKCYATSPPVAGPWKERVATGQREDLLLPADFVRSKSPSSLYGRTGQQENQMDSSTREAEVHKQLEAELRQIGQKMQCYYRNQQLQELNSTESCCDRSSSPSKLCGCCLGLQGVVDSVLIVLRCTQLLIKGGESTAIYFSLFAAVWSDNLKE</sequence>
<evidence type="ECO:0000313" key="4">
    <source>
        <dbReference type="RefSeq" id="XP_015272166.1"/>
    </source>
</evidence>
<dbReference type="InterPro" id="IPR013665">
    <property type="entry name" value="Sfi1_dom"/>
</dbReference>
<name>A0ABM1KEM9_GEKJA</name>
<dbReference type="Pfam" id="PF08457">
    <property type="entry name" value="Sfi1"/>
    <property type="match status" value="1"/>
</dbReference>
<evidence type="ECO:0000259" key="2">
    <source>
        <dbReference type="Pfam" id="PF08457"/>
    </source>
</evidence>
<keyword evidence="3" id="KW-1185">Reference proteome</keyword>
<dbReference type="GeneID" id="107115079"/>
<dbReference type="Proteomes" id="UP000694871">
    <property type="component" value="Unplaced"/>
</dbReference>
<feature type="domain" description="Sfi1 spindle body" evidence="2">
    <location>
        <begin position="40"/>
        <end position="227"/>
    </location>
</feature>
<organism evidence="3 4">
    <name type="scientific">Gekko japonicus</name>
    <name type="common">Schlegel's Japanese gecko</name>
    <dbReference type="NCBI Taxonomy" id="146911"/>
    <lineage>
        <taxon>Eukaryota</taxon>
        <taxon>Metazoa</taxon>
        <taxon>Chordata</taxon>
        <taxon>Craniata</taxon>
        <taxon>Vertebrata</taxon>
        <taxon>Euteleostomi</taxon>
        <taxon>Lepidosauria</taxon>
        <taxon>Squamata</taxon>
        <taxon>Bifurcata</taxon>
        <taxon>Gekkota</taxon>
        <taxon>Gekkonidae</taxon>
        <taxon>Gekkoninae</taxon>
        <taxon>Gekko</taxon>
    </lineage>
</organism>
<evidence type="ECO:0000313" key="3">
    <source>
        <dbReference type="Proteomes" id="UP000694871"/>
    </source>
</evidence>
<feature type="compositionally biased region" description="Polar residues" evidence="1">
    <location>
        <begin position="657"/>
        <end position="673"/>
    </location>
</feature>
<feature type="compositionally biased region" description="Polar residues" evidence="1">
    <location>
        <begin position="552"/>
        <end position="569"/>
    </location>
</feature>
<feature type="region of interest" description="Disordered" evidence="1">
    <location>
        <begin position="657"/>
        <end position="676"/>
    </location>
</feature>
<dbReference type="RefSeq" id="XP_015272166.1">
    <property type="nucleotide sequence ID" value="XM_015416680.1"/>
</dbReference>
<evidence type="ECO:0000256" key="1">
    <source>
        <dbReference type="SAM" id="MobiDB-lite"/>
    </source>
</evidence>
<accession>A0ABM1KEM9</accession>
<feature type="compositionally biased region" description="Basic and acidic residues" evidence="1">
    <location>
        <begin position="605"/>
        <end position="616"/>
    </location>
</feature>
<feature type="region of interest" description="Disordered" evidence="1">
    <location>
        <begin position="537"/>
        <end position="569"/>
    </location>
</feature>
<protein>
    <submittedName>
        <fullName evidence="4">Protein SFI1 homolog</fullName>
    </submittedName>
</protein>
<dbReference type="InterPro" id="IPR052270">
    <property type="entry name" value="CACF_protein"/>
</dbReference>
<reference evidence="4" key="1">
    <citation type="submission" date="2025-08" db="UniProtKB">
        <authorList>
            <consortium name="RefSeq"/>
        </authorList>
    </citation>
    <scope>IDENTIFICATION</scope>
</reference>
<dbReference type="PANTHER" id="PTHR22028">
    <property type="entry name" value="SFI1 SPINDLE BODY DOMAIN-CONTAINING PROTEIN-RELATED"/>
    <property type="match status" value="1"/>
</dbReference>